<accession>A0A344UL54</accession>
<dbReference type="Pfam" id="PF00102">
    <property type="entry name" value="Y_phosphatase"/>
    <property type="match status" value="1"/>
</dbReference>
<evidence type="ECO:0000259" key="8">
    <source>
        <dbReference type="PROSITE" id="PS50055"/>
    </source>
</evidence>
<dbReference type="SMART" id="SM00194">
    <property type="entry name" value="PTPc"/>
    <property type="match status" value="1"/>
</dbReference>
<dbReference type="InterPro" id="IPR000242">
    <property type="entry name" value="PTP_cat"/>
</dbReference>
<dbReference type="SUPFAM" id="SSF52799">
    <property type="entry name" value="(Phosphotyrosine protein) phosphatases II"/>
    <property type="match status" value="1"/>
</dbReference>
<gene>
    <name evidence="10" type="ORF">DK843_17825</name>
</gene>
<dbReference type="PRINTS" id="PR01371">
    <property type="entry name" value="BACYPHPHTASE"/>
</dbReference>
<dbReference type="PANTHER" id="PTHR19134">
    <property type="entry name" value="RECEPTOR-TYPE TYROSINE-PROTEIN PHOSPHATASE"/>
    <property type="match status" value="1"/>
</dbReference>
<dbReference type="SMART" id="SM00404">
    <property type="entry name" value="PTPc_motif"/>
    <property type="match status" value="1"/>
</dbReference>
<dbReference type="InterPro" id="IPR050348">
    <property type="entry name" value="Protein-Tyr_Phosphatase"/>
</dbReference>
<dbReference type="KEGG" id="chrb:DK843_17825"/>
<keyword evidence="4" id="KW-0378">Hydrolase</keyword>
<evidence type="ECO:0000256" key="7">
    <source>
        <dbReference type="SAM" id="MobiDB-lite"/>
    </source>
</evidence>
<dbReference type="RefSeq" id="WP_114073940.1">
    <property type="nucleotide sequence ID" value="NZ_CP029554.1"/>
</dbReference>
<dbReference type="AlphaFoldDB" id="A0A344UL54"/>
<dbReference type="InterPro" id="IPR003595">
    <property type="entry name" value="Tyr_Pase_cat"/>
</dbReference>
<proteinExistence type="predicted"/>
<dbReference type="EMBL" id="CP029554">
    <property type="protein sequence ID" value="AXE36002.1"/>
    <property type="molecule type" value="Genomic_DNA"/>
</dbReference>
<evidence type="ECO:0000313" key="10">
    <source>
        <dbReference type="EMBL" id="AXE36002.1"/>
    </source>
</evidence>
<feature type="domain" description="Tyrosine specific protein phosphatases" evidence="9">
    <location>
        <begin position="344"/>
        <end position="416"/>
    </location>
</feature>
<protein>
    <recommendedName>
        <fullName evidence="2">protein-tyrosine-phosphatase</fullName>
        <ecNumber evidence="2">3.1.3.48</ecNumber>
    </recommendedName>
</protein>
<evidence type="ECO:0000256" key="1">
    <source>
        <dbReference type="ARBA" id="ARBA00004613"/>
    </source>
</evidence>
<dbReference type="GO" id="GO:0005576">
    <property type="term" value="C:extracellular region"/>
    <property type="evidence" value="ECO:0007669"/>
    <property type="project" value="UniProtKB-SubCell"/>
</dbReference>
<keyword evidence="6" id="KW-0843">Virulence</keyword>
<dbReference type="InterPro" id="IPR029021">
    <property type="entry name" value="Prot-tyrosine_phosphatase-like"/>
</dbReference>
<keyword evidence="5" id="KW-0904">Protein phosphatase</keyword>
<dbReference type="PROSITE" id="PS50055">
    <property type="entry name" value="TYR_PHOSPHATASE_PTP"/>
    <property type="match status" value="1"/>
</dbReference>
<evidence type="ECO:0000259" key="9">
    <source>
        <dbReference type="PROSITE" id="PS50056"/>
    </source>
</evidence>
<evidence type="ECO:0000256" key="4">
    <source>
        <dbReference type="ARBA" id="ARBA00022801"/>
    </source>
</evidence>
<dbReference type="PANTHER" id="PTHR19134:SF553">
    <property type="entry name" value="TYROSINE-PROTEIN PHOSPHATASE 10D-RELATED"/>
    <property type="match status" value="1"/>
</dbReference>
<evidence type="ECO:0000313" key="11">
    <source>
        <dbReference type="Proteomes" id="UP000252038"/>
    </source>
</evidence>
<dbReference type="InterPro" id="IPR003546">
    <property type="entry name" value="Tyr_Pase_SptP/YopH"/>
</dbReference>
<feature type="domain" description="Tyrosine-protein phosphatase" evidence="8">
    <location>
        <begin position="186"/>
        <end position="426"/>
    </location>
</feature>
<keyword evidence="3" id="KW-0964">Secreted</keyword>
<feature type="compositionally biased region" description="Basic and acidic residues" evidence="7">
    <location>
        <begin position="97"/>
        <end position="111"/>
    </location>
</feature>
<dbReference type="GO" id="GO:0004725">
    <property type="term" value="F:protein tyrosine phosphatase activity"/>
    <property type="evidence" value="ECO:0007669"/>
    <property type="project" value="UniProtKB-EC"/>
</dbReference>
<dbReference type="InterPro" id="IPR000387">
    <property type="entry name" value="Tyr_Pase_dom"/>
</dbReference>
<reference evidence="10 11" key="1">
    <citation type="submission" date="2018-05" db="EMBL/GenBank/DDBJ databases">
        <title>Genome sequencing, assembly and analysis of the novel insecticidal bacterium, Chromobacterium phragmitis.</title>
        <authorList>
            <person name="Sparks M.E."/>
            <person name="Blackburn M.B."/>
            <person name="Gundersen-Rindal D.E."/>
        </authorList>
    </citation>
    <scope>NUCLEOTIDE SEQUENCE [LARGE SCALE GENOMIC DNA]</scope>
    <source>
        <strain evidence="10">IIBBL 274-1</strain>
    </source>
</reference>
<evidence type="ECO:0000256" key="6">
    <source>
        <dbReference type="ARBA" id="ARBA00023026"/>
    </source>
</evidence>
<organism evidence="10 11">
    <name type="scientific">Chromobacterium phragmitis</name>
    <dbReference type="NCBI Taxonomy" id="2202141"/>
    <lineage>
        <taxon>Bacteria</taxon>
        <taxon>Pseudomonadati</taxon>
        <taxon>Pseudomonadota</taxon>
        <taxon>Betaproteobacteria</taxon>
        <taxon>Neisseriales</taxon>
        <taxon>Chromobacteriaceae</taxon>
        <taxon>Chromobacterium</taxon>
    </lineage>
</organism>
<dbReference type="Gene3D" id="3.90.190.10">
    <property type="entry name" value="Protein tyrosine phosphatase superfamily"/>
    <property type="match status" value="1"/>
</dbReference>
<dbReference type="PROSITE" id="PS50056">
    <property type="entry name" value="TYR_PHOSPHATASE_2"/>
    <property type="match status" value="1"/>
</dbReference>
<evidence type="ECO:0000256" key="2">
    <source>
        <dbReference type="ARBA" id="ARBA00013064"/>
    </source>
</evidence>
<comment type="subcellular location">
    <subcellularLocation>
        <location evidence="1">Secreted</location>
    </subcellularLocation>
</comment>
<dbReference type="PROSITE" id="PS00383">
    <property type="entry name" value="TYR_PHOSPHATASE_1"/>
    <property type="match status" value="1"/>
</dbReference>
<dbReference type="EC" id="3.1.3.48" evidence="2"/>
<name>A0A344UL54_9NEIS</name>
<feature type="region of interest" description="Disordered" evidence="7">
    <location>
        <begin position="88"/>
        <end position="114"/>
    </location>
</feature>
<dbReference type="PRINTS" id="PR00700">
    <property type="entry name" value="PRTYPHPHTASE"/>
</dbReference>
<evidence type="ECO:0000256" key="3">
    <source>
        <dbReference type="ARBA" id="ARBA00022525"/>
    </source>
</evidence>
<dbReference type="Proteomes" id="UP000252038">
    <property type="component" value="Chromosome"/>
</dbReference>
<sequence length="467" mass="50413">MSTIQTGIQLGRRHVDLASLNLNHVDADKARIGIRKDGTLVVYTGRSYLLHPDQTRRASQFLRQQGLLQPQQKPRDFRLADLAAKLAPRAEQPAKASQDKSVEVRAPRAETAKPQTALAQRRGAEHLKLAPARVEARPEGLEARKAALIDSLGASDHQRGLFLELQDQIGTRAKGAAFLSDVANARFRNIPTAAATQVCAPDGTSLPANRVQVGGVNAAIASQYPKEAQLESYFSMLAANRTPVLVVLASDKDMAKLDRNGNPDLPHYFSQNGSYGQVEVTSKETSRTALDGGLEVRAYQINVRCPGDKPISIPVLHVPNWADFGAQGADALQALAQHVDGVMADKVDLYRSKNSSALNDPDKLLPVIHCRAGVGRTGQLIAARELLKPGAASLESIVADMRGSRNHLMVQTRDQLSTLADLAERQGRPILQSESAADAGGEAIYANLAPQEPIYANDAPPLPPRRR</sequence>
<evidence type="ECO:0000256" key="5">
    <source>
        <dbReference type="ARBA" id="ARBA00022912"/>
    </source>
</evidence>
<dbReference type="InterPro" id="IPR016130">
    <property type="entry name" value="Tyr_Pase_AS"/>
</dbReference>